<protein>
    <submittedName>
        <fullName evidence="1">Uncharacterized protein</fullName>
    </submittedName>
</protein>
<evidence type="ECO:0000313" key="2">
    <source>
        <dbReference type="Proteomes" id="UP001558613"/>
    </source>
</evidence>
<organism evidence="1 2">
    <name type="scientific">Cirrhinus molitorella</name>
    <name type="common">mud carp</name>
    <dbReference type="NCBI Taxonomy" id="172907"/>
    <lineage>
        <taxon>Eukaryota</taxon>
        <taxon>Metazoa</taxon>
        <taxon>Chordata</taxon>
        <taxon>Craniata</taxon>
        <taxon>Vertebrata</taxon>
        <taxon>Euteleostomi</taxon>
        <taxon>Actinopterygii</taxon>
        <taxon>Neopterygii</taxon>
        <taxon>Teleostei</taxon>
        <taxon>Ostariophysi</taxon>
        <taxon>Cypriniformes</taxon>
        <taxon>Cyprinidae</taxon>
        <taxon>Labeoninae</taxon>
        <taxon>Labeonini</taxon>
        <taxon>Cirrhinus</taxon>
    </lineage>
</organism>
<dbReference type="EMBL" id="JAYMGO010000005">
    <property type="protein sequence ID" value="KAL1274888.1"/>
    <property type="molecule type" value="Genomic_DNA"/>
</dbReference>
<sequence length="79" mass="8943">MKRHSYLQLPVKRINNGENSRAGLDPLQLVLAREQQEELPFGFWPPAYLCRPDTPFSSCHVWPSLDSLSHGCGSSHLIL</sequence>
<reference evidence="1 2" key="1">
    <citation type="submission" date="2023-09" db="EMBL/GenBank/DDBJ databases">
        <authorList>
            <person name="Wang M."/>
        </authorList>
    </citation>
    <scope>NUCLEOTIDE SEQUENCE [LARGE SCALE GENOMIC DNA]</scope>
    <source>
        <strain evidence="1">GT-2023</strain>
        <tissue evidence="1">Liver</tissue>
    </source>
</reference>
<keyword evidence="2" id="KW-1185">Reference proteome</keyword>
<comment type="caution">
    <text evidence="1">The sequence shown here is derived from an EMBL/GenBank/DDBJ whole genome shotgun (WGS) entry which is preliminary data.</text>
</comment>
<proteinExistence type="predicted"/>
<accession>A0ABR3ND48</accession>
<gene>
    <name evidence="1" type="ORF">QQF64_027702</name>
</gene>
<evidence type="ECO:0000313" key="1">
    <source>
        <dbReference type="EMBL" id="KAL1274888.1"/>
    </source>
</evidence>
<name>A0ABR3ND48_9TELE</name>
<dbReference type="Proteomes" id="UP001558613">
    <property type="component" value="Unassembled WGS sequence"/>
</dbReference>